<protein>
    <recommendedName>
        <fullName evidence="3">DUF429 domain-containing protein</fullName>
    </recommendedName>
</protein>
<evidence type="ECO:0008006" key="3">
    <source>
        <dbReference type="Google" id="ProtNLM"/>
    </source>
</evidence>
<accession>A0ABU8Q7H1</accession>
<dbReference type="EMBL" id="JBBGZA010000001">
    <property type="protein sequence ID" value="MEJ5095482.1"/>
    <property type="molecule type" value="Genomic_DNA"/>
</dbReference>
<reference evidence="1 2" key="1">
    <citation type="submission" date="2023-12" db="EMBL/GenBank/DDBJ databases">
        <title>Gut-associated functions are favored during microbiome assembly across C. elegans life.</title>
        <authorList>
            <person name="Zimmermann J."/>
        </authorList>
    </citation>
    <scope>NUCLEOTIDE SEQUENCE [LARGE SCALE GENOMIC DNA]</scope>
    <source>
        <strain evidence="1 2">JUb134</strain>
    </source>
</reference>
<name>A0ABU8Q7H1_9SPHN</name>
<gene>
    <name evidence="1" type="ORF">WH159_13150</name>
</gene>
<organism evidence="1 2">
    <name type="scientific">Sphingomonas molluscorum</name>
    <dbReference type="NCBI Taxonomy" id="418184"/>
    <lineage>
        <taxon>Bacteria</taxon>
        <taxon>Pseudomonadati</taxon>
        <taxon>Pseudomonadota</taxon>
        <taxon>Alphaproteobacteria</taxon>
        <taxon>Sphingomonadales</taxon>
        <taxon>Sphingomonadaceae</taxon>
        <taxon>Sphingomonas</taxon>
    </lineage>
</organism>
<evidence type="ECO:0000313" key="1">
    <source>
        <dbReference type="EMBL" id="MEJ5095482.1"/>
    </source>
</evidence>
<keyword evidence="2" id="KW-1185">Reference proteome</keyword>
<comment type="caution">
    <text evidence="1">The sequence shown here is derived from an EMBL/GenBank/DDBJ whole genome shotgun (WGS) entry which is preliminary data.</text>
</comment>
<evidence type="ECO:0000313" key="2">
    <source>
        <dbReference type="Proteomes" id="UP001380365"/>
    </source>
</evidence>
<sequence length="301" mass="32600">MGRAAPRPQPGRGKLTVPEHFTRFAAIDWSGAKGHRHKGIAVALCETGSAAPELVAPPRGIWSRTDVLHWLNAQADTPLLVGFDFSFAPPWIERGAYLPGEPTPSTARAFWAYVDADCPDPDLGAASFLERRRGSHFYLGAQDGAKAQFLHYRRCEAAYNASGIGRASTLYDAIGAAQVAKASFAGMRLLHHLGSHIPIWPFDPPPAHGALVVEIYTTVAARAAGLRKGLSKLRDPHALDAALEALGSGRHTPLDRYDDHATDAIMAAAWLRRIARAPELWQPAALTPTIRRSEGWTFGVL</sequence>
<proteinExistence type="predicted"/>
<dbReference type="RefSeq" id="WP_339538767.1">
    <property type="nucleotide sequence ID" value="NZ_JBBGZA010000001.1"/>
</dbReference>
<dbReference type="Proteomes" id="UP001380365">
    <property type="component" value="Unassembled WGS sequence"/>
</dbReference>